<accession>A0A381Y6R8</accession>
<name>A0A381Y6R8_9ZZZZ</name>
<organism evidence="1">
    <name type="scientific">marine metagenome</name>
    <dbReference type="NCBI Taxonomy" id="408172"/>
    <lineage>
        <taxon>unclassified sequences</taxon>
        <taxon>metagenomes</taxon>
        <taxon>ecological metagenomes</taxon>
    </lineage>
</organism>
<feature type="non-terminal residue" evidence="1">
    <location>
        <position position="1"/>
    </location>
</feature>
<evidence type="ECO:0008006" key="2">
    <source>
        <dbReference type="Google" id="ProtNLM"/>
    </source>
</evidence>
<protein>
    <recommendedName>
        <fullName evidence="2">Glycosyltransferase subfamily 4-like N-terminal domain-containing protein</fullName>
    </recommendedName>
</protein>
<reference evidence="1" key="1">
    <citation type="submission" date="2018-05" db="EMBL/GenBank/DDBJ databases">
        <authorList>
            <person name="Lanie J.A."/>
            <person name="Ng W.-L."/>
            <person name="Kazmierczak K.M."/>
            <person name="Andrzejewski T.M."/>
            <person name="Davidsen T.M."/>
            <person name="Wayne K.J."/>
            <person name="Tettelin H."/>
            <person name="Glass J.I."/>
            <person name="Rusch D."/>
            <person name="Podicherti R."/>
            <person name="Tsui H.-C.T."/>
            <person name="Winkler M.E."/>
        </authorList>
    </citation>
    <scope>NUCLEOTIDE SEQUENCE</scope>
</reference>
<proteinExistence type="predicted"/>
<dbReference type="Gene3D" id="3.40.50.2000">
    <property type="entry name" value="Glycogen Phosphorylase B"/>
    <property type="match status" value="1"/>
</dbReference>
<sequence length="159" mass="18284">MINEKPILCHVNLATGYRGGERQTQLLMERLSSLGWQQMLIARKAGILAHKSRSIDSLKIYETSLNPLQYFRLFSQADIIHLHESRAFLALWLSQISNDTPFVLTRRVQRYPSFGWLNRNIYSKANAIVTISDVVGQGIHKLFDLNYTVIPDAKTSFEF</sequence>
<dbReference type="AlphaFoldDB" id="A0A381Y6R8"/>
<dbReference type="EMBL" id="UINC01017526">
    <property type="protein sequence ID" value="SVA72748.1"/>
    <property type="molecule type" value="Genomic_DNA"/>
</dbReference>
<gene>
    <name evidence="1" type="ORF">METZ01_LOCUS125602</name>
</gene>
<dbReference type="SUPFAM" id="SSF53756">
    <property type="entry name" value="UDP-Glycosyltransferase/glycogen phosphorylase"/>
    <property type="match status" value="1"/>
</dbReference>
<feature type="non-terminal residue" evidence="1">
    <location>
        <position position="159"/>
    </location>
</feature>
<evidence type="ECO:0000313" key="1">
    <source>
        <dbReference type="EMBL" id="SVA72748.1"/>
    </source>
</evidence>